<accession>A0A8H5HAT9</accession>
<name>A0A8H5HAT9_9AGAR</name>
<feature type="compositionally biased region" description="Polar residues" evidence="1">
    <location>
        <begin position="67"/>
        <end position="83"/>
    </location>
</feature>
<feature type="compositionally biased region" description="Basic and acidic residues" evidence="1">
    <location>
        <begin position="172"/>
        <end position="199"/>
    </location>
</feature>
<feature type="region of interest" description="Disordered" evidence="1">
    <location>
        <begin position="105"/>
        <end position="126"/>
    </location>
</feature>
<evidence type="ECO:0000256" key="1">
    <source>
        <dbReference type="SAM" id="MobiDB-lite"/>
    </source>
</evidence>
<sequence>MSDEYASSGYKGSLVNPSKHFNIYPPVPTTYRTTPQGMVDSEAPTTTRSGQAEAASGRTWVRRQSESDYNTHNYPPEGDSTSSGGYGSPLNVWSDRVQRGNVNINVNGSGSGGGGGRRGPHVYRPRRATLDNSRLERGGLPLRDQFDDSELGREINARREFERQRRAAEMARARRLHLQEREREREREQEQEQRRRNEMGFEQNEDDGEF</sequence>
<proteinExistence type="predicted"/>
<dbReference type="AlphaFoldDB" id="A0A8H5HAT9"/>
<evidence type="ECO:0000313" key="3">
    <source>
        <dbReference type="Proteomes" id="UP000565441"/>
    </source>
</evidence>
<dbReference type="Proteomes" id="UP000565441">
    <property type="component" value="Unassembled WGS sequence"/>
</dbReference>
<dbReference type="OrthoDB" id="3250036at2759"/>
<organism evidence="2 3">
    <name type="scientific">Tricholomella constricta</name>
    <dbReference type="NCBI Taxonomy" id="117010"/>
    <lineage>
        <taxon>Eukaryota</taxon>
        <taxon>Fungi</taxon>
        <taxon>Dikarya</taxon>
        <taxon>Basidiomycota</taxon>
        <taxon>Agaricomycotina</taxon>
        <taxon>Agaricomycetes</taxon>
        <taxon>Agaricomycetidae</taxon>
        <taxon>Agaricales</taxon>
        <taxon>Tricholomatineae</taxon>
        <taxon>Lyophyllaceae</taxon>
        <taxon>Tricholomella</taxon>
    </lineage>
</organism>
<comment type="caution">
    <text evidence="2">The sequence shown here is derived from an EMBL/GenBank/DDBJ whole genome shotgun (WGS) entry which is preliminary data.</text>
</comment>
<protein>
    <submittedName>
        <fullName evidence="2">Uncharacterized protein</fullName>
    </submittedName>
</protein>
<evidence type="ECO:0000313" key="2">
    <source>
        <dbReference type="EMBL" id="KAF5379819.1"/>
    </source>
</evidence>
<feature type="region of interest" description="Disordered" evidence="1">
    <location>
        <begin position="172"/>
        <end position="210"/>
    </location>
</feature>
<reference evidence="2 3" key="1">
    <citation type="journal article" date="2020" name="ISME J.">
        <title>Uncovering the hidden diversity of litter-decomposition mechanisms in mushroom-forming fungi.</title>
        <authorList>
            <person name="Floudas D."/>
            <person name="Bentzer J."/>
            <person name="Ahren D."/>
            <person name="Johansson T."/>
            <person name="Persson P."/>
            <person name="Tunlid A."/>
        </authorList>
    </citation>
    <scope>NUCLEOTIDE SEQUENCE [LARGE SCALE GENOMIC DNA]</scope>
    <source>
        <strain evidence="2 3">CBS 661.87</strain>
    </source>
</reference>
<dbReference type="EMBL" id="JAACJP010000015">
    <property type="protein sequence ID" value="KAF5379819.1"/>
    <property type="molecule type" value="Genomic_DNA"/>
</dbReference>
<gene>
    <name evidence="2" type="ORF">D9615_005790</name>
</gene>
<keyword evidence="3" id="KW-1185">Reference proteome</keyword>
<feature type="region of interest" description="Disordered" evidence="1">
    <location>
        <begin position="1"/>
        <end position="93"/>
    </location>
</feature>